<evidence type="ECO:0000256" key="2">
    <source>
        <dbReference type="SAM" id="MobiDB-lite"/>
    </source>
</evidence>
<dbReference type="GO" id="GO:0003676">
    <property type="term" value="F:nucleic acid binding"/>
    <property type="evidence" value="ECO:0007669"/>
    <property type="project" value="InterPro"/>
</dbReference>
<dbReference type="Proteomes" id="UP000823749">
    <property type="component" value="Chromosome 1"/>
</dbReference>
<name>A0AAV6LNJ2_9ERIC</name>
<dbReference type="InterPro" id="IPR012337">
    <property type="entry name" value="RNaseH-like_sf"/>
</dbReference>
<dbReference type="InterPro" id="IPR003165">
    <property type="entry name" value="Piwi"/>
</dbReference>
<dbReference type="SUPFAM" id="SSF53098">
    <property type="entry name" value="Ribonuclease H-like"/>
    <property type="match status" value="1"/>
</dbReference>
<accession>A0AAV6LNJ2</accession>
<dbReference type="GO" id="GO:1990904">
    <property type="term" value="C:ribonucleoprotein complex"/>
    <property type="evidence" value="ECO:0007669"/>
    <property type="project" value="UniProtKB-KW"/>
</dbReference>
<feature type="compositionally biased region" description="Low complexity" evidence="2">
    <location>
        <begin position="1"/>
        <end position="13"/>
    </location>
</feature>
<gene>
    <name evidence="4" type="ORF">RHGRI_002152</name>
</gene>
<dbReference type="EMBL" id="JACTNZ010000001">
    <property type="protein sequence ID" value="KAG5566496.1"/>
    <property type="molecule type" value="Genomic_DNA"/>
</dbReference>
<protein>
    <recommendedName>
        <fullName evidence="3">Argonaute linker 1 domain-containing protein</fullName>
    </recommendedName>
</protein>
<comment type="caution">
    <text evidence="4">The sequence shown here is derived from an EMBL/GenBank/DDBJ whole genome shotgun (WGS) entry which is preliminary data.</text>
</comment>
<sequence>MDSHEGNGTVGNSAGNGVGNGASESLLPPPPVQPNVEPEERQGCLVVRQPFFHNPKNFVDVGGGILGCRGFHSSFRTTQGGLSLNIDVSTTVIIQPGPVVDFLIANQNVKDPFQIDWAKVAIFRETDPEEFEDKDQSYCVQNIWTERKAMQRADVCFLDIDCLFLWARCIDQQSFSNYTAHSKHDCCLLSGKLLKSTITTQSLCCVLVAFQSINNNFTQVEGRVLLAPKLKGGNGEDFFLRNDRWNFNNKKFVEPATLERWAVVNFSARSDVRGLIRDLTRIGESKGILGGLNSLLSVEGSPSMPLISKVHTMIIGMDVSHGSPGQSDVPLIAAVFSSRNWPFISRYWASVRTQSPEVEMIDLLYKRVSDTEDDGIS</sequence>
<evidence type="ECO:0000313" key="4">
    <source>
        <dbReference type="EMBL" id="KAG5566496.1"/>
    </source>
</evidence>
<dbReference type="Pfam" id="PF02171">
    <property type="entry name" value="Piwi"/>
    <property type="match status" value="1"/>
</dbReference>
<dbReference type="Gene3D" id="3.30.420.10">
    <property type="entry name" value="Ribonuclease H-like superfamily/Ribonuclease H"/>
    <property type="match status" value="1"/>
</dbReference>
<organism evidence="4 5">
    <name type="scientific">Rhododendron griersonianum</name>
    <dbReference type="NCBI Taxonomy" id="479676"/>
    <lineage>
        <taxon>Eukaryota</taxon>
        <taxon>Viridiplantae</taxon>
        <taxon>Streptophyta</taxon>
        <taxon>Embryophyta</taxon>
        <taxon>Tracheophyta</taxon>
        <taxon>Spermatophyta</taxon>
        <taxon>Magnoliopsida</taxon>
        <taxon>eudicotyledons</taxon>
        <taxon>Gunneridae</taxon>
        <taxon>Pentapetalae</taxon>
        <taxon>asterids</taxon>
        <taxon>Ericales</taxon>
        <taxon>Ericaceae</taxon>
        <taxon>Ericoideae</taxon>
        <taxon>Rhodoreae</taxon>
        <taxon>Rhododendron</taxon>
    </lineage>
</organism>
<dbReference type="InterPro" id="IPR014811">
    <property type="entry name" value="ArgoL1"/>
</dbReference>
<dbReference type="SMART" id="SM01163">
    <property type="entry name" value="DUF1785"/>
    <property type="match status" value="1"/>
</dbReference>
<dbReference type="PANTHER" id="PTHR22891">
    <property type="entry name" value="EUKARYOTIC TRANSLATION INITIATION FACTOR 2C"/>
    <property type="match status" value="1"/>
</dbReference>
<dbReference type="Pfam" id="PF08699">
    <property type="entry name" value="ArgoL1"/>
    <property type="match status" value="1"/>
</dbReference>
<feature type="region of interest" description="Disordered" evidence="2">
    <location>
        <begin position="1"/>
        <end position="39"/>
    </location>
</feature>
<evidence type="ECO:0000259" key="3">
    <source>
        <dbReference type="SMART" id="SM01163"/>
    </source>
</evidence>
<dbReference type="InterPro" id="IPR036085">
    <property type="entry name" value="PAZ_dom_sf"/>
</dbReference>
<keyword evidence="1" id="KW-0687">Ribonucleoprotein</keyword>
<evidence type="ECO:0000256" key="1">
    <source>
        <dbReference type="ARBA" id="ARBA00023274"/>
    </source>
</evidence>
<feature type="domain" description="Argonaute linker 1" evidence="3">
    <location>
        <begin position="45"/>
        <end position="96"/>
    </location>
</feature>
<dbReference type="InterPro" id="IPR036397">
    <property type="entry name" value="RNaseH_sf"/>
</dbReference>
<evidence type="ECO:0000313" key="5">
    <source>
        <dbReference type="Proteomes" id="UP000823749"/>
    </source>
</evidence>
<reference evidence="4" key="1">
    <citation type="submission" date="2020-08" db="EMBL/GenBank/DDBJ databases">
        <title>Plant Genome Project.</title>
        <authorList>
            <person name="Zhang R.-G."/>
        </authorList>
    </citation>
    <scope>NUCLEOTIDE SEQUENCE</scope>
    <source>
        <strain evidence="4">WSP0</strain>
        <tissue evidence="4">Leaf</tissue>
    </source>
</reference>
<dbReference type="SUPFAM" id="SSF101690">
    <property type="entry name" value="PAZ domain"/>
    <property type="match status" value="1"/>
</dbReference>
<dbReference type="AlphaFoldDB" id="A0AAV6LNJ2"/>
<keyword evidence="5" id="KW-1185">Reference proteome</keyword>
<proteinExistence type="predicted"/>